<proteinExistence type="predicted"/>
<evidence type="ECO:0000313" key="1">
    <source>
        <dbReference type="EMBL" id="QHT03549.1"/>
    </source>
</evidence>
<sequence>MNFFCTRISMKTPSRARSSRSSISLSKLILSLREKSSEDELRRQLACPTFESQFYHGSSSRFGFIMSLSICAEYLPTTSSISCRFPPLRIK</sequence>
<reference evidence="1" key="1">
    <citation type="journal article" date="2020" name="Nature">
        <title>Giant virus diversity and host interactions through global metagenomics.</title>
        <authorList>
            <person name="Schulz F."/>
            <person name="Roux S."/>
            <person name="Paez-Espino D."/>
            <person name="Jungbluth S."/>
            <person name="Walsh D.A."/>
            <person name="Denef V.J."/>
            <person name="McMahon K.D."/>
            <person name="Konstantinidis K.T."/>
            <person name="Eloe-Fadrosh E.A."/>
            <person name="Kyrpides N.C."/>
            <person name="Woyke T."/>
        </authorList>
    </citation>
    <scope>NUCLEOTIDE SEQUENCE</scope>
    <source>
        <strain evidence="1">GVMAG-M-3300021079-18</strain>
    </source>
</reference>
<protein>
    <submittedName>
        <fullName evidence="1">Uncharacterized protein</fullName>
    </submittedName>
</protein>
<accession>A0A6C0CIQ6</accession>
<dbReference type="EMBL" id="MN739413">
    <property type="protein sequence ID" value="QHT03549.1"/>
    <property type="molecule type" value="Genomic_DNA"/>
</dbReference>
<name>A0A6C0CIQ6_9ZZZZ</name>
<organism evidence="1">
    <name type="scientific">viral metagenome</name>
    <dbReference type="NCBI Taxonomy" id="1070528"/>
    <lineage>
        <taxon>unclassified sequences</taxon>
        <taxon>metagenomes</taxon>
        <taxon>organismal metagenomes</taxon>
    </lineage>
</organism>
<dbReference type="AlphaFoldDB" id="A0A6C0CIQ6"/>